<keyword evidence="4 6" id="KW-0067">ATP-binding</keyword>
<evidence type="ECO:0000256" key="4">
    <source>
        <dbReference type="ARBA" id="ARBA00022840"/>
    </source>
</evidence>
<dbReference type="SUPFAM" id="SSF50331">
    <property type="entry name" value="MOP-like"/>
    <property type="match status" value="1"/>
</dbReference>
<dbReference type="Gene3D" id="3.40.50.300">
    <property type="entry name" value="P-loop containing nucleotide triphosphate hydrolases"/>
    <property type="match status" value="1"/>
</dbReference>
<evidence type="ECO:0000313" key="7">
    <source>
        <dbReference type="Proteomes" id="UP001237780"/>
    </source>
</evidence>
<dbReference type="PROSITE" id="PS50893">
    <property type="entry name" value="ABC_TRANSPORTER_2"/>
    <property type="match status" value="1"/>
</dbReference>
<dbReference type="InterPro" id="IPR012340">
    <property type="entry name" value="NA-bd_OB-fold"/>
</dbReference>
<dbReference type="InterPro" id="IPR003593">
    <property type="entry name" value="AAA+_ATPase"/>
</dbReference>
<dbReference type="GO" id="GO:0005524">
    <property type="term" value="F:ATP binding"/>
    <property type="evidence" value="ECO:0007669"/>
    <property type="project" value="UniProtKB-KW"/>
</dbReference>
<name>A0ABU0S2D2_9HYPH</name>
<dbReference type="EMBL" id="JAUSZT010000001">
    <property type="protein sequence ID" value="MDQ0994889.1"/>
    <property type="molecule type" value="Genomic_DNA"/>
</dbReference>
<evidence type="ECO:0000256" key="3">
    <source>
        <dbReference type="ARBA" id="ARBA00022741"/>
    </source>
</evidence>
<evidence type="ECO:0000256" key="2">
    <source>
        <dbReference type="ARBA" id="ARBA00022448"/>
    </source>
</evidence>
<dbReference type="SUPFAM" id="SSF52540">
    <property type="entry name" value="P-loop containing nucleoside triphosphate hydrolases"/>
    <property type="match status" value="1"/>
</dbReference>
<comment type="similarity">
    <text evidence="1">Belongs to the ABC transporter superfamily.</text>
</comment>
<dbReference type="SMART" id="SM00382">
    <property type="entry name" value="AAA"/>
    <property type="match status" value="1"/>
</dbReference>
<gene>
    <name evidence="6" type="ORF">QFZ34_000066</name>
</gene>
<dbReference type="InterPro" id="IPR027417">
    <property type="entry name" value="P-loop_NTPase"/>
</dbReference>
<organism evidence="6 7">
    <name type="scientific">Phyllobacterium ifriqiyense</name>
    <dbReference type="NCBI Taxonomy" id="314238"/>
    <lineage>
        <taxon>Bacteria</taxon>
        <taxon>Pseudomonadati</taxon>
        <taxon>Pseudomonadota</taxon>
        <taxon>Alphaproteobacteria</taxon>
        <taxon>Hyphomicrobiales</taxon>
        <taxon>Phyllobacteriaceae</taxon>
        <taxon>Phyllobacterium</taxon>
    </lineage>
</organism>
<dbReference type="CDD" id="cd03301">
    <property type="entry name" value="ABC_MalK_N"/>
    <property type="match status" value="1"/>
</dbReference>
<sequence length="355" mass="38749">MAGLQIKQLAKSYGAMNILHGIDLEVRDGEFLVLIGPSGCGKSTLLRMIAGLEDISSGELWIGDRLSNGLPPQQRNISMVFQSYALFPHMSVRKNIGFGPKIRRESAAAIDAKVGKAAETLNLHDYLDRVPRQLSGGQRQRVAMGRTIVREPDLFLFDEPLSNLDAKLRVQMRTELKALHQQLKTTMVYVTHDQIEAMTMADRIVVMNAGRIEQAGSPLELYDKPVNKFVAGFLGSPAMTFIPGTLERGDGAPKVRTDNGTIIPVGDTTAASGQPVEIGIRPEHYRLAPDGNGFAYHVEVIEPTGSETHLFGTISGVAVRCVFRDRLAPEPGTQLSLTVDPAKVHVFDAKTGNRI</sequence>
<evidence type="ECO:0000259" key="5">
    <source>
        <dbReference type="PROSITE" id="PS50893"/>
    </source>
</evidence>
<dbReference type="InterPro" id="IPR003439">
    <property type="entry name" value="ABC_transporter-like_ATP-bd"/>
</dbReference>
<evidence type="ECO:0000313" key="6">
    <source>
        <dbReference type="EMBL" id="MDQ0994889.1"/>
    </source>
</evidence>
<dbReference type="Pfam" id="PF00005">
    <property type="entry name" value="ABC_tran"/>
    <property type="match status" value="1"/>
</dbReference>
<dbReference type="Pfam" id="PF08402">
    <property type="entry name" value="TOBE_2"/>
    <property type="match status" value="1"/>
</dbReference>
<accession>A0ABU0S2D2</accession>
<dbReference type="InterPro" id="IPR008995">
    <property type="entry name" value="Mo/tungstate-bd_C_term_dom"/>
</dbReference>
<keyword evidence="7" id="KW-1185">Reference proteome</keyword>
<dbReference type="InterPro" id="IPR017871">
    <property type="entry name" value="ABC_transporter-like_CS"/>
</dbReference>
<dbReference type="InterPro" id="IPR047641">
    <property type="entry name" value="ABC_transpr_MalK/UgpC-like"/>
</dbReference>
<dbReference type="InterPro" id="IPR015855">
    <property type="entry name" value="ABC_transpr_MalK-like"/>
</dbReference>
<protein>
    <submittedName>
        <fullName evidence="6">Multiple sugar transport system ATP-binding protein</fullName>
    </submittedName>
</protein>
<dbReference type="RefSeq" id="WP_115053658.1">
    <property type="nucleotide sequence ID" value="NZ_JAUSZT010000001.1"/>
</dbReference>
<dbReference type="PANTHER" id="PTHR43875:SF10">
    <property type="entry name" value="BLL2173 PROTEIN"/>
    <property type="match status" value="1"/>
</dbReference>
<reference evidence="6 7" key="1">
    <citation type="submission" date="2023-07" db="EMBL/GenBank/DDBJ databases">
        <title>Comparative genomics of wheat-associated soil bacteria to identify genetic determinants of phenazine resistance.</title>
        <authorList>
            <person name="Mouncey N."/>
        </authorList>
    </citation>
    <scope>NUCLEOTIDE SEQUENCE [LARGE SCALE GENOMIC DNA]</scope>
    <source>
        <strain evidence="6 7">W4I11</strain>
    </source>
</reference>
<comment type="caution">
    <text evidence="6">The sequence shown here is derived from an EMBL/GenBank/DDBJ whole genome shotgun (WGS) entry which is preliminary data.</text>
</comment>
<dbReference type="NCBIfam" id="NF008653">
    <property type="entry name" value="PRK11650.1"/>
    <property type="match status" value="1"/>
</dbReference>
<dbReference type="InterPro" id="IPR013611">
    <property type="entry name" value="Transp-assoc_OB_typ2"/>
</dbReference>
<dbReference type="PROSITE" id="PS00211">
    <property type="entry name" value="ABC_TRANSPORTER_1"/>
    <property type="match status" value="1"/>
</dbReference>
<evidence type="ECO:0000256" key="1">
    <source>
        <dbReference type="ARBA" id="ARBA00005417"/>
    </source>
</evidence>
<dbReference type="Proteomes" id="UP001237780">
    <property type="component" value="Unassembled WGS sequence"/>
</dbReference>
<feature type="domain" description="ABC transporter" evidence="5">
    <location>
        <begin position="4"/>
        <end position="234"/>
    </location>
</feature>
<proteinExistence type="inferred from homology"/>
<dbReference type="PANTHER" id="PTHR43875">
    <property type="entry name" value="MALTODEXTRIN IMPORT ATP-BINDING PROTEIN MSMX"/>
    <property type="match status" value="1"/>
</dbReference>
<dbReference type="Gene3D" id="2.40.50.140">
    <property type="entry name" value="Nucleic acid-binding proteins"/>
    <property type="match status" value="1"/>
</dbReference>
<dbReference type="Gene3D" id="2.40.50.100">
    <property type="match status" value="1"/>
</dbReference>
<keyword evidence="6" id="KW-0762">Sugar transport</keyword>
<keyword evidence="2" id="KW-0813">Transport</keyword>
<keyword evidence="3" id="KW-0547">Nucleotide-binding</keyword>